<dbReference type="Proteomes" id="UP001238603">
    <property type="component" value="Unassembled WGS sequence"/>
</dbReference>
<dbReference type="SUPFAM" id="SSF56059">
    <property type="entry name" value="Glutathione synthetase ATP-binding domain-like"/>
    <property type="match status" value="1"/>
</dbReference>
<evidence type="ECO:0008006" key="3">
    <source>
        <dbReference type="Google" id="ProtNLM"/>
    </source>
</evidence>
<dbReference type="EMBL" id="JASVDS010000001">
    <property type="protein sequence ID" value="MDL5030322.1"/>
    <property type="molecule type" value="Genomic_DNA"/>
</dbReference>
<organism evidence="1 2">
    <name type="scientific">Roseateles subflavus</name>
    <dbReference type="NCBI Taxonomy" id="3053353"/>
    <lineage>
        <taxon>Bacteria</taxon>
        <taxon>Pseudomonadati</taxon>
        <taxon>Pseudomonadota</taxon>
        <taxon>Betaproteobacteria</taxon>
        <taxon>Burkholderiales</taxon>
        <taxon>Sphaerotilaceae</taxon>
        <taxon>Roseateles</taxon>
    </lineage>
</organism>
<dbReference type="Gene3D" id="3.30.470.20">
    <property type="entry name" value="ATP-grasp fold, B domain"/>
    <property type="match status" value="1"/>
</dbReference>
<evidence type="ECO:0000313" key="2">
    <source>
        <dbReference type="Proteomes" id="UP001238603"/>
    </source>
</evidence>
<name>A0ABT7LBS7_9BURK</name>
<keyword evidence="2" id="KW-1185">Reference proteome</keyword>
<proteinExistence type="predicted"/>
<gene>
    <name evidence="1" type="ORF">QRD43_00275</name>
</gene>
<dbReference type="RefSeq" id="WP_285980462.1">
    <property type="nucleotide sequence ID" value="NZ_JASVDS010000001.1"/>
</dbReference>
<sequence>MSLLILGSRGDVHVQAVQWALQGQGATVQVFDPAGFPSRRALTLALGGAGESLLDELLPGEGLDLRSVRAVWARRPFPAADLSAVHPEDASIVRHEADEVLTGLYNLLDVALPESAVWMNPLPSRLRARSKPAQLLLAQRCGLTVPGTLISNDPERIRRFAQAQAGGLIFKAFRPLDWAVDAGRRSLPTTVLTPELLAQTQAMSLCPAIYQPALRKQFELRVLVAGDHVRCVRIDSQADRLTATDWRLYALGASVPAQAHALAPEDLARIRRFMQALGLRFGCLDFIVDAQGQLVFLEVNQQGQFLFMDYLCPGIGALEAVCQAFAQLLGVTPPPHWPGIQDYLDAVGDRSAVAAAEPA</sequence>
<protein>
    <recommendedName>
        <fullName evidence="3">ATP-grasp domain-containing protein</fullName>
    </recommendedName>
</protein>
<comment type="caution">
    <text evidence="1">The sequence shown here is derived from an EMBL/GenBank/DDBJ whole genome shotgun (WGS) entry which is preliminary data.</text>
</comment>
<accession>A0ABT7LBS7</accession>
<evidence type="ECO:0000313" key="1">
    <source>
        <dbReference type="EMBL" id="MDL5030322.1"/>
    </source>
</evidence>
<reference evidence="1 2" key="1">
    <citation type="submission" date="2023-06" db="EMBL/GenBank/DDBJ databases">
        <title>Pelomonas sp. APW6 16S ribosomal RNA gene genome sequencing and assembly.</title>
        <authorList>
            <person name="Woo H."/>
        </authorList>
    </citation>
    <scope>NUCLEOTIDE SEQUENCE [LARGE SCALE GENOMIC DNA]</scope>
    <source>
        <strain evidence="1 2">APW6</strain>
    </source>
</reference>